<dbReference type="Gene3D" id="3.50.50.60">
    <property type="entry name" value="FAD/NAD(P)-binding domain"/>
    <property type="match status" value="2"/>
</dbReference>
<dbReference type="PANTHER" id="PTHR42949:SF3">
    <property type="entry name" value="ANAEROBIC GLYCEROL-3-PHOSPHATE DEHYDROGENASE SUBUNIT B"/>
    <property type="match status" value="1"/>
</dbReference>
<feature type="domain" description="FAD/NAD(P)-binding" evidence="2">
    <location>
        <begin position="8"/>
        <end position="294"/>
    </location>
</feature>
<dbReference type="AlphaFoldDB" id="A0A6J7F510"/>
<dbReference type="InterPro" id="IPR036188">
    <property type="entry name" value="FAD/NAD-bd_sf"/>
</dbReference>
<keyword evidence="1" id="KW-0560">Oxidoreductase</keyword>
<dbReference type="PANTHER" id="PTHR42949">
    <property type="entry name" value="ANAEROBIC GLYCEROL-3-PHOSPHATE DEHYDROGENASE SUBUNIT B"/>
    <property type="match status" value="1"/>
</dbReference>
<evidence type="ECO:0000313" key="3">
    <source>
        <dbReference type="EMBL" id="CAB4888585.1"/>
    </source>
</evidence>
<gene>
    <name evidence="3" type="ORF">UFOPK3376_02609</name>
</gene>
<sequence length="409" mass="43475">MTTDETADVVVVGGGPAGLAAAIALRGQGVARVVVLEREAQAGGVPRHSAHLGYGMRDMHRIMAGPAYAAAMRTRAEQAGVDIRTATTATDWTGATSLQTVNRHGMSNIHARAVVLATGVRERPRAALLVPGDRGGGVFTTGSLQQLTTIHHGQPGTRAVIVGAQHVSFSAVLTLQHAACRTVAMVTPLTRHQTYAPLRLLTAGRHRVPIITGCTVEAIHGRDHVRAVTLSNGRRIDCDTVVFTGDWIPDHELARRGDIVIDDTHRGPAIDTAFRTNRVGVFAIGNMVHPAETADVCALDGRHAATAVRQWLEHPAWPTTRVRLIAEAPVAWVAPSRLGEPGTAPGGRITLRVDRLTPSRTVAVTQGTTTLWWGRPRGRLVPNRSITIPGAWLVDADPGGADIIVSLQP</sequence>
<dbReference type="Pfam" id="PF07992">
    <property type="entry name" value="Pyr_redox_2"/>
    <property type="match status" value="1"/>
</dbReference>
<organism evidence="3">
    <name type="scientific">freshwater metagenome</name>
    <dbReference type="NCBI Taxonomy" id="449393"/>
    <lineage>
        <taxon>unclassified sequences</taxon>
        <taxon>metagenomes</taxon>
        <taxon>ecological metagenomes</taxon>
    </lineage>
</organism>
<accession>A0A6J7F510</accession>
<dbReference type="InterPro" id="IPR051691">
    <property type="entry name" value="Metab_Enz_Cyan_OpOx_G3PDH"/>
</dbReference>
<dbReference type="SUPFAM" id="SSF51905">
    <property type="entry name" value="FAD/NAD(P)-binding domain"/>
    <property type="match status" value="1"/>
</dbReference>
<dbReference type="EMBL" id="CAFBLP010000090">
    <property type="protein sequence ID" value="CAB4888585.1"/>
    <property type="molecule type" value="Genomic_DNA"/>
</dbReference>
<name>A0A6J7F510_9ZZZZ</name>
<reference evidence="3" key="1">
    <citation type="submission" date="2020-05" db="EMBL/GenBank/DDBJ databases">
        <authorList>
            <person name="Chiriac C."/>
            <person name="Salcher M."/>
            <person name="Ghai R."/>
            <person name="Kavagutti S V."/>
        </authorList>
    </citation>
    <scope>NUCLEOTIDE SEQUENCE</scope>
</reference>
<evidence type="ECO:0000259" key="2">
    <source>
        <dbReference type="Pfam" id="PF07992"/>
    </source>
</evidence>
<dbReference type="InterPro" id="IPR023753">
    <property type="entry name" value="FAD/NAD-binding_dom"/>
</dbReference>
<dbReference type="PRINTS" id="PR00368">
    <property type="entry name" value="FADPNR"/>
</dbReference>
<dbReference type="GO" id="GO:0016491">
    <property type="term" value="F:oxidoreductase activity"/>
    <property type="evidence" value="ECO:0007669"/>
    <property type="project" value="UniProtKB-KW"/>
</dbReference>
<protein>
    <submittedName>
        <fullName evidence="3">Unannotated protein</fullName>
    </submittedName>
</protein>
<dbReference type="PRINTS" id="PR00469">
    <property type="entry name" value="PNDRDTASEII"/>
</dbReference>
<proteinExistence type="predicted"/>
<evidence type="ECO:0000256" key="1">
    <source>
        <dbReference type="ARBA" id="ARBA00023002"/>
    </source>
</evidence>